<dbReference type="AlphaFoldDB" id="A0A226GVB0"/>
<proteinExistence type="predicted"/>
<evidence type="ECO:0000313" key="2">
    <source>
        <dbReference type="Proteomes" id="UP000198345"/>
    </source>
</evidence>
<gene>
    <name evidence="1" type="ORF">B0A66_18515</name>
</gene>
<evidence type="ECO:0000313" key="1">
    <source>
        <dbReference type="EMBL" id="OXA85999.1"/>
    </source>
</evidence>
<accession>A0A226GVB0</accession>
<dbReference type="Proteomes" id="UP000198345">
    <property type="component" value="Unassembled WGS sequence"/>
</dbReference>
<dbReference type="EMBL" id="MUGW01000044">
    <property type="protein sequence ID" value="OXA85999.1"/>
    <property type="molecule type" value="Genomic_DNA"/>
</dbReference>
<dbReference type="SUPFAM" id="SSF54637">
    <property type="entry name" value="Thioesterase/thiol ester dehydrase-isomerase"/>
    <property type="match status" value="1"/>
</dbReference>
<keyword evidence="2" id="KW-1185">Reference proteome</keyword>
<protein>
    <recommendedName>
        <fullName evidence="3">Thioesterase</fullName>
    </recommendedName>
</protein>
<dbReference type="OrthoDB" id="1163807at2"/>
<dbReference type="RefSeq" id="WP_089051347.1">
    <property type="nucleotide sequence ID" value="NZ_FXTV01000029.1"/>
</dbReference>
<sequence length="133" mass="15662">MICKNYTVTGEDVNDFMVMESTAYISYTTRLLYHFLFHNGFSKEKLNALHLSFEEENNELVCYQNLMFTEPFLVEMKHCQIGDKINISSSFFNAKNECCAEVIKEVHWFDHTRGHIIATPQQIRQHFNRKLSA</sequence>
<dbReference type="InterPro" id="IPR029069">
    <property type="entry name" value="HotDog_dom_sf"/>
</dbReference>
<reference evidence="1 2" key="1">
    <citation type="submission" date="2016-11" db="EMBL/GenBank/DDBJ databases">
        <title>Whole genomes of Flavobacteriaceae.</title>
        <authorList>
            <person name="Stine C."/>
            <person name="Li C."/>
            <person name="Tadesse D."/>
        </authorList>
    </citation>
    <scope>NUCLEOTIDE SEQUENCE [LARGE SCALE GENOMIC DNA]</scope>
    <source>
        <strain evidence="1 2">DSM 18292</strain>
    </source>
</reference>
<name>A0A226GVB0_9FLAO</name>
<dbReference type="Gene3D" id="3.10.129.10">
    <property type="entry name" value="Hotdog Thioesterase"/>
    <property type="match status" value="1"/>
</dbReference>
<organism evidence="1 2">
    <name type="scientific">Flavobacterium hercynium</name>
    <dbReference type="NCBI Taxonomy" id="387094"/>
    <lineage>
        <taxon>Bacteria</taxon>
        <taxon>Pseudomonadati</taxon>
        <taxon>Bacteroidota</taxon>
        <taxon>Flavobacteriia</taxon>
        <taxon>Flavobacteriales</taxon>
        <taxon>Flavobacteriaceae</taxon>
        <taxon>Flavobacterium</taxon>
    </lineage>
</organism>
<evidence type="ECO:0008006" key="3">
    <source>
        <dbReference type="Google" id="ProtNLM"/>
    </source>
</evidence>
<comment type="caution">
    <text evidence="1">The sequence shown here is derived from an EMBL/GenBank/DDBJ whole genome shotgun (WGS) entry which is preliminary data.</text>
</comment>